<evidence type="ECO:0008006" key="3">
    <source>
        <dbReference type="Google" id="ProtNLM"/>
    </source>
</evidence>
<reference evidence="1 2" key="1">
    <citation type="journal article" date="2021" name="Microb. Ecol.">
        <title>Candidatus Mesenet longicola: Novel Endosymbionts of Brontispa longissima that Induce Cytoplasmic Incompatibility.</title>
        <authorList>
            <person name="Takano S."/>
            <person name="Gotoh Y."/>
            <person name="Hayashi T."/>
        </authorList>
    </citation>
    <scope>NUCLEOTIDE SEQUENCE [LARGE SCALE GENOMIC DNA]</scope>
    <source>
        <strain evidence="1">L5</strain>
    </source>
</reference>
<sequence>MIEFKVKDQNGNFVTLKSVKNLRLTLRTKAEEENNVFSLGWKQTLSYSGTKYITIKVNGVLDCKVADKLLCKYAFANAVSDYEISFSSSGEKISLQCLIELYERYYDPSNFDSFTLTLVSAGVVNLKTI</sequence>
<evidence type="ECO:0000313" key="2">
    <source>
        <dbReference type="Proteomes" id="UP000637906"/>
    </source>
</evidence>
<proteinExistence type="predicted"/>
<dbReference type="Proteomes" id="UP000637906">
    <property type="component" value="Unassembled WGS sequence"/>
</dbReference>
<dbReference type="AlphaFoldDB" id="A0A8J3HVM2"/>
<gene>
    <name evidence="1" type="ORF">sL5_01190</name>
</gene>
<name>A0A8J3HVM2_9RICK</name>
<evidence type="ECO:0000313" key="1">
    <source>
        <dbReference type="EMBL" id="GHM59126.1"/>
    </source>
</evidence>
<comment type="caution">
    <text evidence="1">The sequence shown here is derived from an EMBL/GenBank/DDBJ whole genome shotgun (WGS) entry which is preliminary data.</text>
</comment>
<protein>
    <recommendedName>
        <fullName evidence="3">Phage tail tube protein</fullName>
    </recommendedName>
</protein>
<accession>A0A8J3HVM2</accession>
<organism evidence="1 2">
    <name type="scientific">Candidatus Mesenet longicola</name>
    <dbReference type="NCBI Taxonomy" id="1892558"/>
    <lineage>
        <taxon>Bacteria</taxon>
        <taxon>Pseudomonadati</taxon>
        <taxon>Pseudomonadota</taxon>
        <taxon>Alphaproteobacteria</taxon>
        <taxon>Rickettsiales</taxon>
        <taxon>Anaplasmataceae</taxon>
        <taxon>Candidatus Mesenet</taxon>
    </lineage>
</organism>
<keyword evidence="2" id="KW-1185">Reference proteome</keyword>
<dbReference type="EMBL" id="BNGU01000003">
    <property type="protein sequence ID" value="GHM59126.1"/>
    <property type="molecule type" value="Genomic_DNA"/>
</dbReference>
<dbReference type="Pfam" id="PF06199">
    <property type="entry name" value="Phage_tail_2"/>
    <property type="match status" value="1"/>
</dbReference>
<dbReference type="InterPro" id="IPR011855">
    <property type="entry name" value="Phgtail_TP901_1"/>
</dbReference>